<name>A0ABT5AMB0_9CYAN</name>
<dbReference type="EMBL" id="JAQMUH010000024">
    <property type="protein sequence ID" value="MDB9538428.1"/>
    <property type="molecule type" value="Genomic_DNA"/>
</dbReference>
<keyword evidence="2 3" id="KW-0802">TPR repeat</keyword>
<dbReference type="InterPro" id="IPR050498">
    <property type="entry name" value="Ycf3"/>
</dbReference>
<evidence type="ECO:0000256" key="1">
    <source>
        <dbReference type="ARBA" id="ARBA00022737"/>
    </source>
</evidence>
<feature type="repeat" description="TPR" evidence="3">
    <location>
        <begin position="347"/>
        <end position="380"/>
    </location>
</feature>
<dbReference type="PANTHER" id="PTHR44858">
    <property type="entry name" value="TETRATRICOPEPTIDE REPEAT PROTEIN 6"/>
    <property type="match status" value="1"/>
</dbReference>
<gene>
    <name evidence="4" type="ORF">PN457_01900</name>
</gene>
<dbReference type="SMART" id="SM00028">
    <property type="entry name" value="TPR"/>
    <property type="match status" value="6"/>
</dbReference>
<evidence type="ECO:0000256" key="3">
    <source>
        <dbReference type="PROSITE-ProRule" id="PRU00339"/>
    </source>
</evidence>
<dbReference type="Pfam" id="PF00515">
    <property type="entry name" value="TPR_1"/>
    <property type="match status" value="2"/>
</dbReference>
<protein>
    <submittedName>
        <fullName evidence="4">Tetratricopeptide repeat protein</fullName>
    </submittedName>
</protein>
<organism evidence="4 5">
    <name type="scientific">Anabaenopsis arnoldii</name>
    <dbReference type="NCBI Taxonomy" id="2152938"/>
    <lineage>
        <taxon>Bacteria</taxon>
        <taxon>Bacillati</taxon>
        <taxon>Cyanobacteriota</taxon>
        <taxon>Cyanophyceae</taxon>
        <taxon>Nostocales</taxon>
        <taxon>Nodulariaceae</taxon>
        <taxon>Anabaenopsis</taxon>
    </lineage>
</organism>
<evidence type="ECO:0000313" key="5">
    <source>
        <dbReference type="Proteomes" id="UP001212499"/>
    </source>
</evidence>
<keyword evidence="1" id="KW-0677">Repeat</keyword>
<dbReference type="PANTHER" id="PTHR44858:SF1">
    <property type="entry name" value="UDP-N-ACETYLGLUCOSAMINE--PEPTIDE N-ACETYLGLUCOSAMINYLTRANSFERASE SPINDLY-RELATED"/>
    <property type="match status" value="1"/>
</dbReference>
<sequence>MDWKTILQAQQTDFINRMKSGDLFQCDQQGKHSELTVITDDQLQQLRDFCWEMADKYINKSSSVRDLFVNNMKGKLGEEVVKTRLGDLLTKVDYEKYQGGDGKVDFTLTADSSIGIQVKARQGKFEQIEWSISQEEINKNAVLVCILIEEQVNEAQNQYHLVLAGFLPTNITTATGGKARVKINELLYCGGLRGYLESLTVSPLDETVQNAQVDHNRGVYPSKLGNNQGGIKDFTQAIHINPNLAQAYFNRGVYPSKLGDNHGGIKDFTQAIHINPNFAQFYFNRGVYRSKLGDKQGAIDDYTQAIHIDPNLAQAYHNRGVDRSKLGDNLGGIKDFTQAIHIDPNLAQAYYNRGLARSDLGDKQGAIDDYTQAIHIDPNYAKAYYNRGLARSDLGDKQSAIDDFETAANIYERQGKTKDYQTAMDKIKYLNDDIPS</sequence>
<dbReference type="SUPFAM" id="SSF81901">
    <property type="entry name" value="HCP-like"/>
    <property type="match status" value="1"/>
</dbReference>
<dbReference type="Gene3D" id="1.25.40.10">
    <property type="entry name" value="Tetratricopeptide repeat domain"/>
    <property type="match status" value="3"/>
</dbReference>
<feature type="repeat" description="TPR" evidence="3">
    <location>
        <begin position="313"/>
        <end position="346"/>
    </location>
</feature>
<dbReference type="InterPro" id="IPR011990">
    <property type="entry name" value="TPR-like_helical_dom_sf"/>
</dbReference>
<feature type="repeat" description="TPR" evidence="3">
    <location>
        <begin position="245"/>
        <end position="278"/>
    </location>
</feature>
<dbReference type="RefSeq" id="WP_271730952.1">
    <property type="nucleotide sequence ID" value="NZ_JANQDP010000022.1"/>
</dbReference>
<dbReference type="InterPro" id="IPR019734">
    <property type="entry name" value="TPR_rpt"/>
</dbReference>
<proteinExistence type="predicted"/>
<keyword evidence="5" id="KW-1185">Reference proteome</keyword>
<feature type="repeat" description="TPR" evidence="3">
    <location>
        <begin position="381"/>
        <end position="414"/>
    </location>
</feature>
<dbReference type="Pfam" id="PF13181">
    <property type="entry name" value="TPR_8"/>
    <property type="match status" value="1"/>
</dbReference>
<reference evidence="4 5" key="1">
    <citation type="submission" date="2023-01" db="EMBL/GenBank/DDBJ databases">
        <title>Genomes from the Australian National Cyanobacteria Reference Collection.</title>
        <authorList>
            <person name="Willis A."/>
            <person name="Lee E.M.F."/>
        </authorList>
    </citation>
    <scope>NUCLEOTIDE SEQUENCE [LARGE SCALE GENOMIC DNA]</scope>
    <source>
        <strain evidence="4 5">CS-1033</strain>
    </source>
</reference>
<comment type="caution">
    <text evidence="4">The sequence shown here is derived from an EMBL/GenBank/DDBJ whole genome shotgun (WGS) entry which is preliminary data.</text>
</comment>
<dbReference type="Proteomes" id="UP001212499">
    <property type="component" value="Unassembled WGS sequence"/>
</dbReference>
<evidence type="ECO:0000313" key="4">
    <source>
        <dbReference type="EMBL" id="MDB9538428.1"/>
    </source>
</evidence>
<feature type="repeat" description="TPR" evidence="3">
    <location>
        <begin position="279"/>
        <end position="312"/>
    </location>
</feature>
<evidence type="ECO:0000256" key="2">
    <source>
        <dbReference type="ARBA" id="ARBA00022803"/>
    </source>
</evidence>
<dbReference type="PROSITE" id="PS50005">
    <property type="entry name" value="TPR"/>
    <property type="match status" value="5"/>
</dbReference>
<accession>A0ABT5AMB0</accession>
<dbReference type="PROSITE" id="PS50293">
    <property type="entry name" value="TPR_REGION"/>
    <property type="match status" value="1"/>
</dbReference>